<keyword evidence="1" id="KW-1133">Transmembrane helix</keyword>
<evidence type="ECO:0000256" key="1">
    <source>
        <dbReference type="SAM" id="Phobius"/>
    </source>
</evidence>
<gene>
    <name evidence="4" type="ORF">H9928_05270</name>
</gene>
<organism evidence="4 5">
    <name type="scientific">Candidatus Phocaeicola excrementipullorum</name>
    <dbReference type="NCBI Taxonomy" id="2838731"/>
    <lineage>
        <taxon>Bacteria</taxon>
        <taxon>Pseudomonadati</taxon>
        <taxon>Bacteroidota</taxon>
        <taxon>Bacteroidia</taxon>
        <taxon>Bacteroidales</taxon>
        <taxon>Bacteroidaceae</taxon>
        <taxon>Phocaeicola</taxon>
    </lineage>
</organism>
<keyword evidence="2" id="KW-0732">Signal</keyword>
<dbReference type="Proteomes" id="UP000784286">
    <property type="component" value="Unassembled WGS sequence"/>
</dbReference>
<evidence type="ECO:0000313" key="5">
    <source>
        <dbReference type="Proteomes" id="UP000784286"/>
    </source>
</evidence>
<feature type="transmembrane region" description="Helical" evidence="1">
    <location>
        <begin position="185"/>
        <end position="206"/>
    </location>
</feature>
<comment type="caution">
    <text evidence="4">The sequence shown here is derived from an EMBL/GenBank/DDBJ whole genome shotgun (WGS) entry which is preliminary data.</text>
</comment>
<dbReference type="InterPro" id="IPR007621">
    <property type="entry name" value="TPM_dom"/>
</dbReference>
<feature type="domain" description="TPM" evidence="3">
    <location>
        <begin position="44"/>
        <end position="166"/>
    </location>
</feature>
<dbReference type="AlphaFoldDB" id="A0A948X2E4"/>
<feature type="signal peptide" evidence="2">
    <location>
        <begin position="1"/>
        <end position="23"/>
    </location>
</feature>
<dbReference type="EMBL" id="JAHLFJ010000047">
    <property type="protein sequence ID" value="MBU3855959.1"/>
    <property type="molecule type" value="Genomic_DNA"/>
</dbReference>
<protein>
    <submittedName>
        <fullName evidence="4">TPM domain-containing protein</fullName>
    </submittedName>
</protein>
<dbReference type="Gene3D" id="3.10.310.50">
    <property type="match status" value="1"/>
</dbReference>
<name>A0A948X2E4_9BACT</name>
<reference evidence="4" key="2">
    <citation type="submission" date="2021-04" db="EMBL/GenBank/DDBJ databases">
        <authorList>
            <person name="Gilroy R."/>
        </authorList>
    </citation>
    <scope>NUCLEOTIDE SEQUENCE</scope>
    <source>
        <strain evidence="4">8470</strain>
    </source>
</reference>
<dbReference type="PANTHER" id="PTHR30373">
    <property type="entry name" value="UPF0603 PROTEIN YGCG"/>
    <property type="match status" value="1"/>
</dbReference>
<evidence type="ECO:0000313" key="4">
    <source>
        <dbReference type="EMBL" id="MBU3855959.1"/>
    </source>
</evidence>
<keyword evidence="1" id="KW-0812">Transmembrane</keyword>
<accession>A0A948X2E4</accession>
<dbReference type="PANTHER" id="PTHR30373:SF2">
    <property type="entry name" value="UPF0603 PROTEIN YGCG"/>
    <property type="match status" value="1"/>
</dbReference>
<evidence type="ECO:0000256" key="2">
    <source>
        <dbReference type="SAM" id="SignalP"/>
    </source>
</evidence>
<sequence>MKRLTFIGLWCCLCVWCCLPLAAKEYTVKEIPMVHLQNKMRYVSNPDRVLSDHAVAVMDTMLYALEQQTGIQVLAVAVEQIAGGDCFEFAYQLGRTNGVGQKGKDNGLVVLLVTGERCIQFATGYGLEGILPDALCKRIQDRYMLPAFGKGDWDEGMVAGIQAVRQVLADEEGAPTPAEENSDNVLLLVALAFCFAGVPILLWFTIRQRRKCPKCRHYKLRQVSSRTVSRIAGIRTVETVYRCAHCGYIHRVQEQKDDNDLGHRGGGGGPFIGGPFFGGFGGGRGSGGSFGGGSFGGGDFGGGGAGSRF</sequence>
<dbReference type="Pfam" id="PF04536">
    <property type="entry name" value="TPM_phosphatase"/>
    <property type="match status" value="1"/>
</dbReference>
<proteinExistence type="predicted"/>
<keyword evidence="1" id="KW-0472">Membrane</keyword>
<feature type="chain" id="PRO_5037857924" evidence="2">
    <location>
        <begin position="24"/>
        <end position="309"/>
    </location>
</feature>
<evidence type="ECO:0000259" key="3">
    <source>
        <dbReference type="Pfam" id="PF04536"/>
    </source>
</evidence>
<reference evidence="4" key="1">
    <citation type="journal article" date="2021" name="PeerJ">
        <title>Extensive microbial diversity within the chicken gut microbiome revealed by metagenomics and culture.</title>
        <authorList>
            <person name="Gilroy R."/>
            <person name="Ravi A."/>
            <person name="Getino M."/>
            <person name="Pursley I."/>
            <person name="Horton D.L."/>
            <person name="Alikhan N.F."/>
            <person name="Baker D."/>
            <person name="Gharbi K."/>
            <person name="Hall N."/>
            <person name="Watson M."/>
            <person name="Adriaenssens E.M."/>
            <person name="Foster-Nyarko E."/>
            <person name="Jarju S."/>
            <person name="Secka A."/>
            <person name="Antonio M."/>
            <person name="Oren A."/>
            <person name="Chaudhuri R.R."/>
            <person name="La Ragione R."/>
            <person name="Hildebrand F."/>
            <person name="Pallen M.J."/>
        </authorList>
    </citation>
    <scope>NUCLEOTIDE SEQUENCE</scope>
    <source>
        <strain evidence="4">8470</strain>
    </source>
</reference>